<accession>A0A212T6Y9</accession>
<reference evidence="3 4" key="1">
    <citation type="submission" date="2017-06" db="EMBL/GenBank/DDBJ databases">
        <authorList>
            <person name="Kim H.J."/>
            <person name="Triplett B.A."/>
        </authorList>
    </citation>
    <scope>NUCLEOTIDE SEQUENCE [LARGE SCALE GENOMIC DNA]</scope>
    <source>
        <strain evidence="3 4">DSM 22179</strain>
    </source>
</reference>
<dbReference type="AlphaFoldDB" id="A0A212T6Y9"/>
<dbReference type="PANTHER" id="PTHR30576">
    <property type="entry name" value="COLANIC BIOSYNTHESIS UDP-GLUCOSE LIPID CARRIER TRANSFERASE"/>
    <property type="match status" value="1"/>
</dbReference>
<evidence type="ECO:0000313" key="4">
    <source>
        <dbReference type="Proteomes" id="UP000198122"/>
    </source>
</evidence>
<dbReference type="RefSeq" id="WP_088817547.1">
    <property type="nucleotide sequence ID" value="NZ_FYEZ01000001.1"/>
</dbReference>
<dbReference type="OrthoDB" id="9808602at2"/>
<gene>
    <name evidence="3" type="ORF">SAMN05445756_0555</name>
</gene>
<evidence type="ECO:0000313" key="3">
    <source>
        <dbReference type="EMBL" id="SNC61798.1"/>
    </source>
</evidence>
<evidence type="ECO:0000256" key="1">
    <source>
        <dbReference type="ARBA" id="ARBA00006464"/>
    </source>
</evidence>
<keyword evidence="3" id="KW-0808">Transferase</keyword>
<organism evidence="3 4">
    <name type="scientific">Kytococcus aerolatus</name>
    <dbReference type="NCBI Taxonomy" id="592308"/>
    <lineage>
        <taxon>Bacteria</taxon>
        <taxon>Bacillati</taxon>
        <taxon>Actinomycetota</taxon>
        <taxon>Actinomycetes</taxon>
        <taxon>Micrococcales</taxon>
        <taxon>Kytococcaceae</taxon>
        <taxon>Kytococcus</taxon>
    </lineage>
</organism>
<dbReference type="PANTHER" id="PTHR30576:SF20">
    <property type="entry name" value="QUINOVOSAMINEPHOSPHOTRANSFERAE-RELATED"/>
    <property type="match status" value="1"/>
</dbReference>
<dbReference type="InterPro" id="IPR003362">
    <property type="entry name" value="Bact_transf"/>
</dbReference>
<keyword evidence="4" id="KW-1185">Reference proteome</keyword>
<dbReference type="EMBL" id="FYEZ01000001">
    <property type="protein sequence ID" value="SNC61798.1"/>
    <property type="molecule type" value="Genomic_DNA"/>
</dbReference>
<protein>
    <submittedName>
        <fullName evidence="3">Sugar transferase involved in LPS biosynthesis (Colanic, teichoic acid)</fullName>
    </submittedName>
</protein>
<sequence length="203" mass="22798">MTGLTSRQAAVKRAFDLTVSSIGLVAAAPVIVTATVVATVDTREWGIFSQRRIGRHGEPFTVHKIRTMRSTTTPGTTVTASTDPRITRSGAFMRRTKIDELPQLWDVLRGAMSFVGPRPDVPGFADRLEGEDRLLLSIRPGITSPGTLAFRNEEEILAEQDDPERYNREVIWPEKVRINLEYIRNWSLLKDVQCILQTVRPGR</sequence>
<name>A0A212T6Y9_9MICO</name>
<proteinExistence type="inferred from homology"/>
<dbReference type="GO" id="GO:0016780">
    <property type="term" value="F:phosphotransferase activity, for other substituted phosphate groups"/>
    <property type="evidence" value="ECO:0007669"/>
    <property type="project" value="TreeGrafter"/>
</dbReference>
<evidence type="ECO:0000259" key="2">
    <source>
        <dbReference type="Pfam" id="PF02397"/>
    </source>
</evidence>
<dbReference type="Pfam" id="PF02397">
    <property type="entry name" value="Bac_transf"/>
    <property type="match status" value="1"/>
</dbReference>
<feature type="domain" description="Bacterial sugar transferase" evidence="2">
    <location>
        <begin position="12"/>
        <end position="200"/>
    </location>
</feature>
<dbReference type="Proteomes" id="UP000198122">
    <property type="component" value="Unassembled WGS sequence"/>
</dbReference>
<comment type="similarity">
    <text evidence="1">Belongs to the bacterial sugar transferase family.</text>
</comment>